<sequence length="71" mass="8053">MNKVSKDKNYAKQLMNAAQQSKTEQVKQLVKNSGVTQAPTIYYTPGGLHLNFASQDQTAECCHLIVELRWR</sequence>
<dbReference type="EMBL" id="JAUSUC010000056">
    <property type="protein sequence ID" value="MDQ0216538.1"/>
    <property type="molecule type" value="Genomic_DNA"/>
</dbReference>
<keyword evidence="2" id="KW-1185">Reference proteome</keyword>
<name>A0AAJ1WKF2_9BACI</name>
<protein>
    <submittedName>
        <fullName evidence="1">Outer membrane protein</fullName>
    </submittedName>
</protein>
<proteinExistence type="predicted"/>
<dbReference type="AlphaFoldDB" id="A0AAJ1WKF2"/>
<dbReference type="RefSeq" id="WP_307258602.1">
    <property type="nucleotide sequence ID" value="NZ_JAUSUC010000056.1"/>
</dbReference>
<gene>
    <name evidence="1" type="ORF">J2S13_003000</name>
</gene>
<evidence type="ECO:0000313" key="1">
    <source>
        <dbReference type="EMBL" id="MDQ0216538.1"/>
    </source>
</evidence>
<reference evidence="1" key="1">
    <citation type="submission" date="2023-07" db="EMBL/GenBank/DDBJ databases">
        <title>Genomic Encyclopedia of Type Strains, Phase IV (KMG-IV): sequencing the most valuable type-strain genomes for metagenomic binning, comparative biology and taxonomic classification.</title>
        <authorList>
            <person name="Goeker M."/>
        </authorList>
    </citation>
    <scope>NUCLEOTIDE SEQUENCE</scope>
    <source>
        <strain evidence="1">DSM 23947</strain>
    </source>
</reference>
<accession>A0AAJ1WKF2</accession>
<dbReference type="InterPro" id="IPR058870">
    <property type="entry name" value="YuzC"/>
</dbReference>
<organism evidence="1 2">
    <name type="scientific">Oikeobacillus pervagus</name>
    <dbReference type="NCBI Taxonomy" id="1325931"/>
    <lineage>
        <taxon>Bacteria</taxon>
        <taxon>Bacillati</taxon>
        <taxon>Bacillota</taxon>
        <taxon>Bacilli</taxon>
        <taxon>Bacillales</taxon>
        <taxon>Bacillaceae</taxon>
        <taxon>Oikeobacillus</taxon>
    </lineage>
</organism>
<evidence type="ECO:0000313" key="2">
    <source>
        <dbReference type="Proteomes" id="UP001237207"/>
    </source>
</evidence>
<dbReference type="Pfam" id="PF26344">
    <property type="entry name" value="YuzC"/>
    <property type="match status" value="1"/>
</dbReference>
<dbReference type="Proteomes" id="UP001237207">
    <property type="component" value="Unassembled WGS sequence"/>
</dbReference>
<comment type="caution">
    <text evidence="1">The sequence shown here is derived from an EMBL/GenBank/DDBJ whole genome shotgun (WGS) entry which is preliminary data.</text>
</comment>